<dbReference type="InterPro" id="IPR035905">
    <property type="entry name" value="Barstar-like_sf"/>
</dbReference>
<keyword evidence="4" id="KW-1185">Reference proteome</keyword>
<reference evidence="4" key="1">
    <citation type="journal article" date="2019" name="Int. J. Syst. Evol. Microbiol.">
        <title>The Global Catalogue of Microorganisms (GCM) 10K type strain sequencing project: providing services to taxonomists for standard genome sequencing and annotation.</title>
        <authorList>
            <consortium name="The Broad Institute Genomics Platform"/>
            <consortium name="The Broad Institute Genome Sequencing Center for Infectious Disease"/>
            <person name="Wu L."/>
            <person name="Ma J."/>
        </authorList>
    </citation>
    <scope>NUCLEOTIDE SEQUENCE [LARGE SCALE GENOMIC DNA]</scope>
    <source>
        <strain evidence="4">CGMCC 4.1530</strain>
    </source>
</reference>
<protein>
    <submittedName>
        <fullName evidence="3">Barstar family protein</fullName>
    </submittedName>
</protein>
<dbReference type="SUPFAM" id="SSF52038">
    <property type="entry name" value="Barstar-related"/>
    <property type="match status" value="1"/>
</dbReference>
<sequence>MLTAVFDFRTLSDQQQFYQQLSRDTHCPATFGNNLDALWDWLTAGMALPARFELRHPPEDNPRLILILQLLAEASQALSGQLQLRFDGDKQPDDRWQALLAAGQQS</sequence>
<proteinExistence type="inferred from homology"/>
<dbReference type="Pfam" id="PF01337">
    <property type="entry name" value="Barstar"/>
    <property type="match status" value="1"/>
</dbReference>
<comment type="caution">
    <text evidence="3">The sequence shown here is derived from an EMBL/GenBank/DDBJ whole genome shotgun (WGS) entry which is preliminary data.</text>
</comment>
<evidence type="ECO:0000259" key="2">
    <source>
        <dbReference type="Pfam" id="PF01337"/>
    </source>
</evidence>
<dbReference type="InterPro" id="IPR000468">
    <property type="entry name" value="Barstar"/>
</dbReference>
<evidence type="ECO:0000256" key="1">
    <source>
        <dbReference type="ARBA" id="ARBA00006845"/>
    </source>
</evidence>
<dbReference type="Proteomes" id="UP001596215">
    <property type="component" value="Unassembled WGS sequence"/>
</dbReference>
<organism evidence="3 4">
    <name type="scientific">Tatumella punctata</name>
    <dbReference type="NCBI Taxonomy" id="399969"/>
    <lineage>
        <taxon>Bacteria</taxon>
        <taxon>Pseudomonadati</taxon>
        <taxon>Pseudomonadota</taxon>
        <taxon>Gammaproteobacteria</taxon>
        <taxon>Enterobacterales</taxon>
        <taxon>Erwiniaceae</taxon>
        <taxon>Tatumella</taxon>
    </lineage>
</organism>
<gene>
    <name evidence="3" type="ORF">ACFP73_01700</name>
</gene>
<evidence type="ECO:0000313" key="3">
    <source>
        <dbReference type="EMBL" id="MFC6360824.1"/>
    </source>
</evidence>
<evidence type="ECO:0000313" key="4">
    <source>
        <dbReference type="Proteomes" id="UP001596215"/>
    </source>
</evidence>
<name>A0ABW1VI84_9GAMM</name>
<dbReference type="RefSeq" id="WP_212706887.1">
    <property type="nucleotide sequence ID" value="NZ_BAAAFW010000059.1"/>
</dbReference>
<feature type="domain" description="Barstar (barnase inhibitor)" evidence="2">
    <location>
        <begin position="2"/>
        <end position="53"/>
    </location>
</feature>
<dbReference type="EMBL" id="JBHSUC010000001">
    <property type="protein sequence ID" value="MFC6360824.1"/>
    <property type="molecule type" value="Genomic_DNA"/>
</dbReference>
<dbReference type="Gene3D" id="3.30.370.10">
    <property type="entry name" value="Barstar-like"/>
    <property type="match status" value="1"/>
</dbReference>
<comment type="similarity">
    <text evidence="1">Belongs to the barstar family.</text>
</comment>
<accession>A0ABW1VI84</accession>